<name>A0A8H3D757_9AGAM</name>
<proteinExistence type="predicted"/>
<evidence type="ECO:0000313" key="3">
    <source>
        <dbReference type="EMBL" id="CAE6516039.1"/>
    </source>
</evidence>
<protein>
    <recommendedName>
        <fullName evidence="2">C2 domain-containing protein</fullName>
    </recommendedName>
</protein>
<dbReference type="Proteomes" id="UP000663861">
    <property type="component" value="Unassembled WGS sequence"/>
</dbReference>
<gene>
    <name evidence="3" type="ORF">RDB_LOCUS146663</name>
</gene>
<feature type="compositionally biased region" description="Polar residues" evidence="1">
    <location>
        <begin position="226"/>
        <end position="245"/>
    </location>
</feature>
<dbReference type="PANTHER" id="PTHR37852">
    <property type="entry name" value="YALI0B21208P"/>
    <property type="match status" value="1"/>
</dbReference>
<dbReference type="InterPro" id="IPR000008">
    <property type="entry name" value="C2_dom"/>
</dbReference>
<feature type="domain" description="C2" evidence="2">
    <location>
        <begin position="296"/>
        <end position="472"/>
    </location>
</feature>
<evidence type="ECO:0000259" key="2">
    <source>
        <dbReference type="PROSITE" id="PS50004"/>
    </source>
</evidence>
<dbReference type="Gene3D" id="2.60.40.150">
    <property type="entry name" value="C2 domain"/>
    <property type="match status" value="1"/>
</dbReference>
<evidence type="ECO:0000313" key="4">
    <source>
        <dbReference type="Proteomes" id="UP000663861"/>
    </source>
</evidence>
<sequence length="493" mass="53026">MTTTLSSDPFVFERNPETGKIRINVPARYYLVPGVCFTTGFVLGLTRGARQASLRFLAENAHRRPTTVEGWYFYKKTKNYRVMWGGLKTGASIGLRMAAFGGVWVGLEQASLVAGQRVSGKTGEWIGQAREMVAGVGSAGLVLAGYRLPRPVWGQVMGLGVLGGGVMYGARRGREWLEAGRSRDEENHIDRIHLIGHMLKLWTSAADGQLTPKASDRKSPNPFEATLSNLNPTPMASTAPRTPTVTHHLLKTENGHDTTPLATPSLGLPAAAPTTQLSLNPPEFNLKSAPPLRRNHSHTPSIKEKDSQAAGAGGASSRGQLHVKLIAARGLNVSSPKARPYVVVQFEQSEFVSRDPIGESDAPVRGVPAVLSRVSSALNVTAGAAKDSTSGLARALAANTPGSSVSSGSSNGLGSVATHNPVWKHEVTFDVTQDYTPITFTVYDRQEEDEAFLGMLELKPVLKHDHTVDQWIKSTAAQRIGTRHGRNTSSDYI</sequence>
<accession>A0A8H3D757</accession>
<dbReference type="PANTHER" id="PTHR37852:SF1">
    <property type="entry name" value="HIG1 DOMAIN-CONTAINING PROTEIN"/>
    <property type="match status" value="1"/>
</dbReference>
<comment type="caution">
    <text evidence="3">The sequence shown here is derived from an EMBL/GenBank/DDBJ whole genome shotgun (WGS) entry which is preliminary data.</text>
</comment>
<dbReference type="AlphaFoldDB" id="A0A8H3D757"/>
<feature type="region of interest" description="Disordered" evidence="1">
    <location>
        <begin position="210"/>
        <end position="317"/>
    </location>
</feature>
<reference evidence="3" key="1">
    <citation type="submission" date="2021-01" db="EMBL/GenBank/DDBJ databases">
        <authorList>
            <person name="Kaushik A."/>
        </authorList>
    </citation>
    <scope>NUCLEOTIDE SEQUENCE</scope>
    <source>
        <strain evidence="3">AG4-RS23</strain>
    </source>
</reference>
<dbReference type="PROSITE" id="PS50004">
    <property type="entry name" value="C2"/>
    <property type="match status" value="1"/>
</dbReference>
<dbReference type="InterPro" id="IPR035892">
    <property type="entry name" value="C2_domain_sf"/>
</dbReference>
<evidence type="ECO:0000256" key="1">
    <source>
        <dbReference type="SAM" id="MobiDB-lite"/>
    </source>
</evidence>
<organism evidence="3 4">
    <name type="scientific">Rhizoctonia solani</name>
    <dbReference type="NCBI Taxonomy" id="456999"/>
    <lineage>
        <taxon>Eukaryota</taxon>
        <taxon>Fungi</taxon>
        <taxon>Dikarya</taxon>
        <taxon>Basidiomycota</taxon>
        <taxon>Agaricomycotina</taxon>
        <taxon>Agaricomycetes</taxon>
        <taxon>Cantharellales</taxon>
        <taxon>Ceratobasidiaceae</taxon>
        <taxon>Rhizoctonia</taxon>
    </lineage>
</organism>
<dbReference type="EMBL" id="CAJMWY010004047">
    <property type="protein sequence ID" value="CAE6516039.1"/>
    <property type="molecule type" value="Genomic_DNA"/>
</dbReference>
<dbReference type="Pfam" id="PF00168">
    <property type="entry name" value="C2"/>
    <property type="match status" value="2"/>
</dbReference>
<dbReference type="SUPFAM" id="SSF49562">
    <property type="entry name" value="C2 domain (Calcium/lipid-binding domain, CaLB)"/>
    <property type="match status" value="1"/>
</dbReference>
<dbReference type="SMART" id="SM00239">
    <property type="entry name" value="C2"/>
    <property type="match status" value="1"/>
</dbReference>
<dbReference type="CDD" id="cd11651">
    <property type="entry name" value="YPK1_N_like"/>
    <property type="match status" value="1"/>
</dbReference>